<accession>A0A7S2W4B8</accession>
<feature type="chain" id="PRO_5031074594" evidence="7">
    <location>
        <begin position="18"/>
        <end position="745"/>
    </location>
</feature>
<dbReference type="InterPro" id="IPR024079">
    <property type="entry name" value="MetalloPept_cat_dom_sf"/>
</dbReference>
<evidence type="ECO:0000256" key="5">
    <source>
        <dbReference type="ARBA" id="ARBA00022833"/>
    </source>
</evidence>
<dbReference type="InterPro" id="IPR008753">
    <property type="entry name" value="Peptidase_M13_N"/>
</dbReference>
<feature type="signal peptide" evidence="7">
    <location>
        <begin position="1"/>
        <end position="17"/>
    </location>
</feature>
<evidence type="ECO:0000313" key="10">
    <source>
        <dbReference type="EMBL" id="CAD9665882.1"/>
    </source>
</evidence>
<dbReference type="GO" id="GO:0005886">
    <property type="term" value="C:plasma membrane"/>
    <property type="evidence" value="ECO:0007669"/>
    <property type="project" value="TreeGrafter"/>
</dbReference>
<name>A0A7S2W4B8_9STRA</name>
<dbReference type="PANTHER" id="PTHR11733">
    <property type="entry name" value="ZINC METALLOPROTEASE FAMILY M13 NEPRILYSIN-RELATED"/>
    <property type="match status" value="1"/>
</dbReference>
<dbReference type="Pfam" id="PF01431">
    <property type="entry name" value="Peptidase_M13"/>
    <property type="match status" value="1"/>
</dbReference>
<evidence type="ECO:0000256" key="4">
    <source>
        <dbReference type="ARBA" id="ARBA00022801"/>
    </source>
</evidence>
<proteinExistence type="predicted"/>
<reference evidence="10" key="1">
    <citation type="submission" date="2021-01" db="EMBL/GenBank/DDBJ databases">
        <authorList>
            <person name="Corre E."/>
            <person name="Pelletier E."/>
            <person name="Niang G."/>
            <person name="Scheremetjew M."/>
            <person name="Finn R."/>
            <person name="Kale V."/>
            <person name="Holt S."/>
            <person name="Cochrane G."/>
            <person name="Meng A."/>
            <person name="Brown T."/>
            <person name="Cohen L."/>
        </authorList>
    </citation>
    <scope>NUCLEOTIDE SEQUENCE</scope>
    <source>
        <strain evidence="10">NY070348D</strain>
    </source>
</reference>
<feature type="domain" description="Peptidase M13 N-terminal" evidence="9">
    <location>
        <begin position="304"/>
        <end position="459"/>
    </location>
</feature>
<evidence type="ECO:0000256" key="6">
    <source>
        <dbReference type="ARBA" id="ARBA00023049"/>
    </source>
</evidence>
<keyword evidence="7" id="KW-0732">Signal</keyword>
<dbReference type="PROSITE" id="PS51885">
    <property type="entry name" value="NEPRILYSIN"/>
    <property type="match status" value="1"/>
</dbReference>
<protein>
    <submittedName>
        <fullName evidence="10">Uncharacterized protein</fullName>
    </submittedName>
</protein>
<dbReference type="EMBL" id="HBHK01002584">
    <property type="protein sequence ID" value="CAD9665882.1"/>
    <property type="molecule type" value="Transcribed_RNA"/>
</dbReference>
<sequence>MRLLLVLSASLIGHVLARVPSAREDFYMHVNGEWLERTVVPENSPMFSTLYENIEIVERDVKQILLDLATVAPANDEMKKLQMFFAKAREPVPTKMGYDVPLVQKLNLIAAKTREADMRPWTTALGYFGGNSEFEVLPLKINLKQDTRNSERAMLQYGFSTTISMRALLWLRKSEVDFKAHVKKIHSMVSPYAYLEDNFEDRVYRMARKFSRIIMSYSQSKQRPKYIFHTDLYAEDKQDYPVNEWPTFQDKAKNYEKPFNMTEDYVSDADILTSPSFSMPYGWKGWAVVLNRAYRSAVYLSSSDMERNMQEAFGGGNAYEFMVADVDFYKRAIMLMLRNRRDMIAFIQYETIVKDWSIQPTPIADEYFRFYKNLIYDGKGYTNNDDRATFLVKKQLPFEVSKFYVQKYFQPESKEELDEFFFTLRLEMTKTFEHSWLSESTKAEAIRKLMSMTAVIGYPRNWTTYTNNGVEFQVNDSLQDMITRVRTYHGLRFQREVNTKRQTSWRNFPPITFNMYLDRSTNNLVFPAAVWQPPLYYRNEDEIADVDFVKNITTLSKRLIRKALNLGAMGSALGHEVGHAYDVGGKAFDSRGNMREWWTAEDLQKYNEKSNQALRQMESFTTVINGTTMRVSNTSAKMWVGEHFSDIIGTSLSIKIAKAIAIREELNVFQTWDFLDVVFQSWAWSWKTKYRDIGKQIQDFTKSTHPYDAFRARAVANTDEFQMLYETQPGDGMYLAPDERIQIWN</sequence>
<evidence type="ECO:0000259" key="8">
    <source>
        <dbReference type="Pfam" id="PF01431"/>
    </source>
</evidence>
<dbReference type="PANTHER" id="PTHR11733:SF222">
    <property type="entry name" value="IP12942P"/>
    <property type="match status" value="1"/>
</dbReference>
<keyword evidence="5" id="KW-0862">Zinc</keyword>
<feature type="domain" description="Peptidase M13 N-terminal" evidence="9">
    <location>
        <begin position="24"/>
        <end position="254"/>
    </location>
</feature>
<evidence type="ECO:0000256" key="2">
    <source>
        <dbReference type="ARBA" id="ARBA00022670"/>
    </source>
</evidence>
<keyword evidence="2" id="KW-0645">Protease</keyword>
<dbReference type="GO" id="GO:0046872">
    <property type="term" value="F:metal ion binding"/>
    <property type="evidence" value="ECO:0007669"/>
    <property type="project" value="UniProtKB-KW"/>
</dbReference>
<dbReference type="GO" id="GO:0004222">
    <property type="term" value="F:metalloendopeptidase activity"/>
    <property type="evidence" value="ECO:0007669"/>
    <property type="project" value="InterPro"/>
</dbReference>
<evidence type="ECO:0000256" key="7">
    <source>
        <dbReference type="SAM" id="SignalP"/>
    </source>
</evidence>
<feature type="domain" description="Peptidase M13 C-terminal" evidence="8">
    <location>
        <begin position="561"/>
        <end position="740"/>
    </location>
</feature>
<dbReference type="Gene3D" id="3.40.390.10">
    <property type="entry name" value="Collagenase (Catalytic Domain)"/>
    <property type="match status" value="1"/>
</dbReference>
<comment type="cofactor">
    <cofactor evidence="1">
        <name>Zn(2+)</name>
        <dbReference type="ChEBI" id="CHEBI:29105"/>
    </cofactor>
</comment>
<organism evidence="10">
    <name type="scientific">Mucochytrium quahogii</name>
    <dbReference type="NCBI Taxonomy" id="96639"/>
    <lineage>
        <taxon>Eukaryota</taxon>
        <taxon>Sar</taxon>
        <taxon>Stramenopiles</taxon>
        <taxon>Bigyra</taxon>
        <taxon>Labyrinthulomycetes</taxon>
        <taxon>Thraustochytrida</taxon>
        <taxon>Thraustochytriidae</taxon>
        <taxon>Mucochytrium</taxon>
    </lineage>
</organism>
<dbReference type="InterPro" id="IPR018497">
    <property type="entry name" value="Peptidase_M13_C"/>
</dbReference>
<dbReference type="GO" id="GO:0006508">
    <property type="term" value="P:proteolysis"/>
    <property type="evidence" value="ECO:0007669"/>
    <property type="project" value="UniProtKB-KW"/>
</dbReference>
<keyword evidence="3" id="KW-0479">Metal-binding</keyword>
<keyword evidence="6" id="KW-0482">Metalloprotease</keyword>
<dbReference type="InterPro" id="IPR000718">
    <property type="entry name" value="Peptidase_M13"/>
</dbReference>
<evidence type="ECO:0000256" key="3">
    <source>
        <dbReference type="ARBA" id="ARBA00022723"/>
    </source>
</evidence>
<dbReference type="AlphaFoldDB" id="A0A7S2W4B8"/>
<dbReference type="SUPFAM" id="SSF55486">
    <property type="entry name" value="Metalloproteases ('zincins'), catalytic domain"/>
    <property type="match status" value="2"/>
</dbReference>
<keyword evidence="4" id="KW-0378">Hydrolase</keyword>
<gene>
    <name evidence="10" type="ORF">QSP1433_LOCUS1518</name>
</gene>
<evidence type="ECO:0000259" key="9">
    <source>
        <dbReference type="Pfam" id="PF05649"/>
    </source>
</evidence>
<dbReference type="Pfam" id="PF05649">
    <property type="entry name" value="Peptidase_M13_N"/>
    <property type="match status" value="2"/>
</dbReference>
<evidence type="ECO:0000256" key="1">
    <source>
        <dbReference type="ARBA" id="ARBA00001947"/>
    </source>
</evidence>
<dbReference type="PRINTS" id="PR00786">
    <property type="entry name" value="NEPRILYSIN"/>
</dbReference>